<protein>
    <submittedName>
        <fullName evidence="1">Uncharacterized protein</fullName>
    </submittedName>
</protein>
<name>A0A5B8U1I9_9ACTN</name>
<dbReference type="EMBL" id="CP042430">
    <property type="protein sequence ID" value="QEC46944.1"/>
    <property type="molecule type" value="Genomic_DNA"/>
</dbReference>
<gene>
    <name evidence="1" type="ORF">FSW04_04620</name>
</gene>
<proteinExistence type="predicted"/>
<keyword evidence="2" id="KW-1185">Reference proteome</keyword>
<sequence length="150" mass="15717">MDGVPLILLVALAASVPAMLAQELARAAAALLLTRGRVCVLLGAGRPVFAVRLGRLVVGPTRRWLWGGECLHAPSVSRRRATAILLAGPLTGDACFALAAALALSWRGAATHHPHEQVALWVFALVALARASLDLARLRGRWPGAADAAR</sequence>
<evidence type="ECO:0000313" key="1">
    <source>
        <dbReference type="EMBL" id="QEC46944.1"/>
    </source>
</evidence>
<dbReference type="OrthoDB" id="9846561at2"/>
<dbReference type="KEGG" id="bsol:FSW04_04620"/>
<reference evidence="1 2" key="1">
    <citation type="journal article" date="2018" name="J. Microbiol.">
        <title>Baekduia soli gen. nov., sp. nov., a novel bacterium isolated from the soil of Baekdu Mountain and proposal of a novel family name, Baekduiaceae fam. nov.</title>
        <authorList>
            <person name="An D.S."/>
            <person name="Siddiqi M.Z."/>
            <person name="Kim K.H."/>
            <person name="Yu H.S."/>
            <person name="Im W.T."/>
        </authorList>
    </citation>
    <scope>NUCLEOTIDE SEQUENCE [LARGE SCALE GENOMIC DNA]</scope>
    <source>
        <strain evidence="1 2">BR7-21</strain>
    </source>
</reference>
<dbReference type="RefSeq" id="WP_146916748.1">
    <property type="nucleotide sequence ID" value="NZ_CP042430.1"/>
</dbReference>
<evidence type="ECO:0000313" key="2">
    <source>
        <dbReference type="Proteomes" id="UP000321805"/>
    </source>
</evidence>
<dbReference type="Proteomes" id="UP000321805">
    <property type="component" value="Chromosome"/>
</dbReference>
<organism evidence="1 2">
    <name type="scientific">Baekduia soli</name>
    <dbReference type="NCBI Taxonomy" id="496014"/>
    <lineage>
        <taxon>Bacteria</taxon>
        <taxon>Bacillati</taxon>
        <taxon>Actinomycetota</taxon>
        <taxon>Thermoleophilia</taxon>
        <taxon>Solirubrobacterales</taxon>
        <taxon>Baekduiaceae</taxon>
        <taxon>Baekduia</taxon>
    </lineage>
</organism>
<dbReference type="AlphaFoldDB" id="A0A5B8U1I9"/>
<accession>A0A5B8U1I9</accession>